<dbReference type="Proteomes" id="UP001152607">
    <property type="component" value="Unassembled WGS sequence"/>
</dbReference>
<dbReference type="InterPro" id="IPR009991">
    <property type="entry name" value="DCTN3"/>
</dbReference>
<evidence type="ECO:0000313" key="1">
    <source>
        <dbReference type="EMBL" id="CAI6308768.1"/>
    </source>
</evidence>
<reference evidence="1" key="1">
    <citation type="submission" date="2023-01" db="EMBL/GenBank/DDBJ databases">
        <authorList>
            <person name="Van Ghelder C."/>
            <person name="Rancurel C."/>
        </authorList>
    </citation>
    <scope>NUCLEOTIDE SEQUENCE</scope>
    <source>
        <strain evidence="1">CNCM I-4278</strain>
    </source>
</reference>
<sequence>MILVDPVLRIPSPDAPHLLTILGSSNQHHNNTLFPPHEMDEYEEAVLFTFSLLESRLDRIEYVLGGAHSPANTDGKPKTVAERIQRIEKSLQALSAKSALLNEAQELLKKHKDVLKPQETTDEAGLNALQKAVVVVERAPSFASTASQLKALDDQQIPPTDGFVKLAKLAPRVAEAEERHLQQALEISLLRKQSGLLVQRAKHVQVLGANRCWAEWDKRLQLAQRTVGREEFRRKQEEEEL</sequence>
<protein>
    <submittedName>
        <fullName evidence="1">Uncharacterized protein</fullName>
    </submittedName>
</protein>
<accession>A0A9W4XIU9</accession>
<comment type="caution">
    <text evidence="1">The sequence shown here is derived from an EMBL/GenBank/DDBJ whole genome shotgun (WGS) entry which is preliminary data.</text>
</comment>
<keyword evidence="2" id="KW-1185">Reference proteome</keyword>
<dbReference type="Pfam" id="PF07426">
    <property type="entry name" value="Dynactin_p22"/>
    <property type="match status" value="1"/>
</dbReference>
<dbReference type="GO" id="GO:0061640">
    <property type="term" value="P:cytoskeleton-dependent cytokinesis"/>
    <property type="evidence" value="ECO:0007669"/>
    <property type="project" value="InterPro"/>
</dbReference>
<dbReference type="AlphaFoldDB" id="A0A9W4XIU9"/>
<dbReference type="GO" id="GO:0005869">
    <property type="term" value="C:dynactin complex"/>
    <property type="evidence" value="ECO:0007669"/>
    <property type="project" value="InterPro"/>
</dbReference>
<name>A0A9W4XIU9_9PLEO</name>
<dbReference type="OrthoDB" id="5403729at2759"/>
<proteinExistence type="predicted"/>
<evidence type="ECO:0000313" key="2">
    <source>
        <dbReference type="Proteomes" id="UP001152607"/>
    </source>
</evidence>
<dbReference type="EMBL" id="CAOQHR010000002">
    <property type="protein sequence ID" value="CAI6308768.1"/>
    <property type="molecule type" value="Genomic_DNA"/>
</dbReference>
<organism evidence="1 2">
    <name type="scientific">Periconia digitata</name>
    <dbReference type="NCBI Taxonomy" id="1303443"/>
    <lineage>
        <taxon>Eukaryota</taxon>
        <taxon>Fungi</taxon>
        <taxon>Dikarya</taxon>
        <taxon>Ascomycota</taxon>
        <taxon>Pezizomycotina</taxon>
        <taxon>Dothideomycetes</taxon>
        <taxon>Pleosporomycetidae</taxon>
        <taxon>Pleosporales</taxon>
        <taxon>Massarineae</taxon>
        <taxon>Periconiaceae</taxon>
        <taxon>Periconia</taxon>
    </lineage>
</organism>
<gene>
    <name evidence="1" type="ORF">PDIGIT_LOCUS3131</name>
</gene>